<proteinExistence type="predicted"/>
<reference evidence="2 3" key="1">
    <citation type="journal article" date="2022" name="Mar. Drugs">
        <title>Bioassay-Guided Fractionation Leads to the Detection of Cholic Acid Generated by the Rare Thalassomonas sp.</title>
        <authorList>
            <person name="Pheiffer F."/>
            <person name="Schneider Y.K."/>
            <person name="Hansen E.H."/>
            <person name="Andersen J.H."/>
            <person name="Isaksson J."/>
            <person name="Busche T."/>
            <person name="R C."/>
            <person name="Kalinowski J."/>
            <person name="Zyl L.V."/>
            <person name="Trindade M."/>
        </authorList>
    </citation>
    <scope>NUCLEOTIDE SEQUENCE [LARGE SCALE GENOMIC DNA]</scope>
    <source>
        <strain evidence="2 3">A5K-61T</strain>
    </source>
</reference>
<sequence>MQKLTTDELKNITGGSNGGKGVYPTALTLDDLKNITGGSGGGKGVNPASAAPITPMADSFFPVEKEEGTTP</sequence>
<dbReference type="RefSeq" id="WP_274050830.1">
    <property type="nucleotide sequence ID" value="NZ_CP059693.1"/>
</dbReference>
<evidence type="ECO:0000313" key="2">
    <source>
        <dbReference type="EMBL" id="WDE10766.1"/>
    </source>
</evidence>
<accession>A0ABY7VBR1</accession>
<dbReference type="InterPro" id="IPR010133">
    <property type="entry name" value="Bacteriocin_signal_seq"/>
</dbReference>
<feature type="compositionally biased region" description="Basic and acidic residues" evidence="1">
    <location>
        <begin position="1"/>
        <end position="10"/>
    </location>
</feature>
<protein>
    <submittedName>
        <fullName evidence="2">Bacteriocin</fullName>
    </submittedName>
</protein>
<organism evidence="2 3">
    <name type="scientific">Thalassomonas haliotis</name>
    <dbReference type="NCBI Taxonomy" id="485448"/>
    <lineage>
        <taxon>Bacteria</taxon>
        <taxon>Pseudomonadati</taxon>
        <taxon>Pseudomonadota</taxon>
        <taxon>Gammaproteobacteria</taxon>
        <taxon>Alteromonadales</taxon>
        <taxon>Colwelliaceae</taxon>
        <taxon>Thalassomonas</taxon>
    </lineage>
</organism>
<name>A0ABY7VBR1_9GAMM</name>
<dbReference type="NCBIfam" id="TIGR01847">
    <property type="entry name" value="bacteriocin_sig"/>
    <property type="match status" value="1"/>
</dbReference>
<dbReference type="EMBL" id="CP059693">
    <property type="protein sequence ID" value="WDE10766.1"/>
    <property type="molecule type" value="Genomic_DNA"/>
</dbReference>
<evidence type="ECO:0000256" key="1">
    <source>
        <dbReference type="SAM" id="MobiDB-lite"/>
    </source>
</evidence>
<dbReference type="Proteomes" id="UP001215231">
    <property type="component" value="Chromosome"/>
</dbReference>
<feature type="region of interest" description="Disordered" evidence="1">
    <location>
        <begin position="37"/>
        <end position="71"/>
    </location>
</feature>
<feature type="region of interest" description="Disordered" evidence="1">
    <location>
        <begin position="1"/>
        <end position="23"/>
    </location>
</feature>
<evidence type="ECO:0000313" key="3">
    <source>
        <dbReference type="Proteomes" id="UP001215231"/>
    </source>
</evidence>
<keyword evidence="3" id="KW-1185">Reference proteome</keyword>
<gene>
    <name evidence="2" type="ORF">H3N35_21345</name>
</gene>